<dbReference type="InterPro" id="IPR036866">
    <property type="entry name" value="RibonucZ/Hydroxyglut_hydro"/>
</dbReference>
<dbReference type="Proteomes" id="UP000635565">
    <property type="component" value="Unassembled WGS sequence"/>
</dbReference>
<keyword evidence="2" id="KW-1185">Reference proteome</keyword>
<evidence type="ECO:0000313" key="2">
    <source>
        <dbReference type="Proteomes" id="UP000635565"/>
    </source>
</evidence>
<protein>
    <submittedName>
        <fullName evidence="1">Uncharacterized protein</fullName>
    </submittedName>
</protein>
<name>A0ABQ3VAT5_9CHLR</name>
<reference evidence="1 2" key="1">
    <citation type="journal article" date="2021" name="Int. J. Syst. Evol. Microbiol.">
        <title>Reticulibacter mediterranei gen. nov., sp. nov., within the new family Reticulibacteraceae fam. nov., and Ktedonospora formicarum gen. nov., sp. nov., Ktedonobacter robiniae sp. nov., Dictyobacter formicarum sp. nov. and Dictyobacter arantiisoli sp. nov., belonging to the class Ktedonobacteria.</title>
        <authorList>
            <person name="Yabe S."/>
            <person name="Zheng Y."/>
            <person name="Wang C.M."/>
            <person name="Sakai Y."/>
            <person name="Abe K."/>
            <person name="Yokota A."/>
            <person name="Donadio S."/>
            <person name="Cavaletti L."/>
            <person name="Monciardini P."/>
        </authorList>
    </citation>
    <scope>NUCLEOTIDE SEQUENCE [LARGE SCALE GENOMIC DNA]</scope>
    <source>
        <strain evidence="1 2">SOSP1-9</strain>
    </source>
</reference>
<dbReference type="SUPFAM" id="SSF56281">
    <property type="entry name" value="Metallo-hydrolase/oxidoreductase"/>
    <property type="match status" value="1"/>
</dbReference>
<accession>A0ABQ3VAT5</accession>
<sequence length="102" mass="11861">MLQSLERLQTLGAHMVLCSHGTTTSPDVVRQNLSYVRTIESRCRNFLASHAAPDTEQQRPSTLIQYFYEDVVDHCSLLGIDHAFYREVHKQNVRYVLQWLLL</sequence>
<dbReference type="RefSeq" id="WP_201360507.1">
    <property type="nucleotide sequence ID" value="NZ_BNJJ01000002.1"/>
</dbReference>
<dbReference type="EMBL" id="BNJJ01000002">
    <property type="protein sequence ID" value="GHO82869.1"/>
    <property type="molecule type" value="Genomic_DNA"/>
</dbReference>
<gene>
    <name evidence="1" type="ORF">KSZ_08750</name>
</gene>
<comment type="caution">
    <text evidence="1">The sequence shown here is derived from an EMBL/GenBank/DDBJ whole genome shotgun (WGS) entry which is preliminary data.</text>
</comment>
<proteinExistence type="predicted"/>
<evidence type="ECO:0000313" key="1">
    <source>
        <dbReference type="EMBL" id="GHO82869.1"/>
    </source>
</evidence>
<organism evidence="1 2">
    <name type="scientific">Dictyobacter formicarum</name>
    <dbReference type="NCBI Taxonomy" id="2778368"/>
    <lineage>
        <taxon>Bacteria</taxon>
        <taxon>Bacillati</taxon>
        <taxon>Chloroflexota</taxon>
        <taxon>Ktedonobacteria</taxon>
        <taxon>Ktedonobacterales</taxon>
        <taxon>Dictyobacteraceae</taxon>
        <taxon>Dictyobacter</taxon>
    </lineage>
</organism>